<feature type="compositionally biased region" description="Basic and acidic residues" evidence="1">
    <location>
        <begin position="474"/>
        <end position="487"/>
    </location>
</feature>
<feature type="compositionally biased region" description="Polar residues" evidence="1">
    <location>
        <begin position="431"/>
        <end position="440"/>
    </location>
</feature>
<feature type="compositionally biased region" description="Polar residues" evidence="1">
    <location>
        <begin position="451"/>
        <end position="461"/>
    </location>
</feature>
<feature type="compositionally biased region" description="Low complexity" evidence="1">
    <location>
        <begin position="1069"/>
        <end position="1079"/>
    </location>
</feature>
<dbReference type="PROSITE" id="PS50190">
    <property type="entry name" value="SEC7"/>
    <property type="match status" value="1"/>
</dbReference>
<feature type="compositionally biased region" description="Polar residues" evidence="1">
    <location>
        <begin position="350"/>
        <end position="362"/>
    </location>
</feature>
<dbReference type="Gene3D" id="2.30.29.30">
    <property type="entry name" value="Pleckstrin-homology domain (PH domain)/Phosphotyrosine-binding domain (PTB)"/>
    <property type="match status" value="1"/>
</dbReference>
<dbReference type="Gene3D" id="1.10.1000.11">
    <property type="entry name" value="Arf Nucleotide-binding Site Opener,domain 2"/>
    <property type="match status" value="1"/>
</dbReference>
<feature type="domain" description="PH" evidence="2">
    <location>
        <begin position="780"/>
        <end position="909"/>
    </location>
</feature>
<feature type="region of interest" description="Disordered" evidence="1">
    <location>
        <begin position="405"/>
        <end position="515"/>
    </location>
</feature>
<feature type="region of interest" description="Disordered" evidence="1">
    <location>
        <begin position="245"/>
        <end position="268"/>
    </location>
</feature>
<dbReference type="EMBL" id="JAVRRG010000118">
    <property type="protein sequence ID" value="KAK5084015.1"/>
    <property type="molecule type" value="Genomic_DNA"/>
</dbReference>
<feature type="compositionally biased region" description="Basic and acidic residues" evidence="1">
    <location>
        <begin position="120"/>
        <end position="130"/>
    </location>
</feature>
<feature type="region of interest" description="Disordered" evidence="1">
    <location>
        <begin position="1385"/>
        <end position="1407"/>
    </location>
</feature>
<feature type="domain" description="SEC7" evidence="3">
    <location>
        <begin position="479"/>
        <end position="663"/>
    </location>
</feature>
<dbReference type="InterPro" id="IPR035999">
    <property type="entry name" value="Sec7_dom_sf"/>
</dbReference>
<feature type="region of interest" description="Disordered" evidence="1">
    <location>
        <begin position="314"/>
        <end position="362"/>
    </location>
</feature>
<dbReference type="InterPro" id="IPR001849">
    <property type="entry name" value="PH_domain"/>
</dbReference>
<organism evidence="4 5">
    <name type="scientific">Lithohypha guttulata</name>
    <dbReference type="NCBI Taxonomy" id="1690604"/>
    <lineage>
        <taxon>Eukaryota</taxon>
        <taxon>Fungi</taxon>
        <taxon>Dikarya</taxon>
        <taxon>Ascomycota</taxon>
        <taxon>Pezizomycotina</taxon>
        <taxon>Eurotiomycetes</taxon>
        <taxon>Chaetothyriomycetidae</taxon>
        <taxon>Chaetothyriales</taxon>
        <taxon>Trichomeriaceae</taxon>
        <taxon>Lithohypha</taxon>
    </lineage>
</organism>
<feature type="compositionally biased region" description="Basic and acidic residues" evidence="1">
    <location>
        <begin position="1212"/>
        <end position="1227"/>
    </location>
</feature>
<evidence type="ECO:0000259" key="2">
    <source>
        <dbReference type="PROSITE" id="PS50003"/>
    </source>
</evidence>
<keyword evidence="5" id="KW-1185">Reference proteome</keyword>
<feature type="compositionally biased region" description="Polar residues" evidence="1">
    <location>
        <begin position="489"/>
        <end position="498"/>
    </location>
</feature>
<name>A0ABR0K2Q3_9EURO</name>
<feature type="compositionally biased region" description="Polar residues" evidence="1">
    <location>
        <begin position="1128"/>
        <end position="1146"/>
    </location>
</feature>
<feature type="region of interest" description="Disordered" evidence="1">
    <location>
        <begin position="1060"/>
        <end position="1304"/>
    </location>
</feature>
<reference evidence="4 5" key="1">
    <citation type="submission" date="2023-08" db="EMBL/GenBank/DDBJ databases">
        <title>Black Yeasts Isolated from many extreme environments.</title>
        <authorList>
            <person name="Coleine C."/>
            <person name="Stajich J.E."/>
            <person name="Selbmann L."/>
        </authorList>
    </citation>
    <scope>NUCLEOTIDE SEQUENCE [LARGE SCALE GENOMIC DNA]</scope>
    <source>
        <strain evidence="4 5">CCFEE 5885</strain>
    </source>
</reference>
<feature type="compositionally biased region" description="Polar residues" evidence="1">
    <location>
        <begin position="1084"/>
        <end position="1099"/>
    </location>
</feature>
<dbReference type="PROSITE" id="PS50003">
    <property type="entry name" value="PH_DOMAIN"/>
    <property type="match status" value="1"/>
</dbReference>
<proteinExistence type="predicted"/>
<evidence type="ECO:0000313" key="5">
    <source>
        <dbReference type="Proteomes" id="UP001345013"/>
    </source>
</evidence>
<dbReference type="InterPro" id="IPR011993">
    <property type="entry name" value="PH-like_dom_sf"/>
</dbReference>
<dbReference type="InterPro" id="IPR000904">
    <property type="entry name" value="Sec7_dom"/>
</dbReference>
<evidence type="ECO:0000256" key="1">
    <source>
        <dbReference type="SAM" id="MobiDB-lite"/>
    </source>
</evidence>
<accession>A0ABR0K2Q3</accession>
<dbReference type="InterPro" id="IPR023394">
    <property type="entry name" value="Sec7_C_sf"/>
</dbReference>
<dbReference type="Proteomes" id="UP001345013">
    <property type="component" value="Unassembled WGS sequence"/>
</dbReference>
<dbReference type="SUPFAM" id="SSF48425">
    <property type="entry name" value="Sec7 domain"/>
    <property type="match status" value="1"/>
</dbReference>
<dbReference type="PANTHER" id="PTHR10663:SF405">
    <property type="entry name" value="ARF GUANINE NUCLEOTIDE EXCHANGE FACTOR SYT1"/>
    <property type="match status" value="1"/>
</dbReference>
<feature type="compositionally biased region" description="Basic residues" evidence="1">
    <location>
        <begin position="1265"/>
        <end position="1274"/>
    </location>
</feature>
<feature type="compositionally biased region" description="Low complexity" evidence="1">
    <location>
        <begin position="94"/>
        <end position="105"/>
    </location>
</feature>
<comment type="caution">
    <text evidence="4">The sequence shown here is derived from an EMBL/GenBank/DDBJ whole genome shotgun (WGS) entry which is preliminary data.</text>
</comment>
<feature type="compositionally biased region" description="Polar residues" evidence="1">
    <location>
        <begin position="405"/>
        <end position="418"/>
    </location>
</feature>
<feature type="compositionally biased region" description="Basic and acidic residues" evidence="1">
    <location>
        <begin position="184"/>
        <end position="197"/>
    </location>
</feature>
<evidence type="ECO:0000313" key="4">
    <source>
        <dbReference type="EMBL" id="KAK5084015.1"/>
    </source>
</evidence>
<feature type="compositionally biased region" description="Basic and acidic residues" evidence="1">
    <location>
        <begin position="501"/>
        <end position="514"/>
    </location>
</feature>
<dbReference type="SUPFAM" id="SSF50729">
    <property type="entry name" value="PH domain-like"/>
    <property type="match status" value="1"/>
</dbReference>
<sequence length="1486" mass="164059">MPLKSILSRPSTSASNSKRHSTFEPSNSPRPSRSPERERGHRKVGSLKRLSLSFAPSLSHDGRDSTFHNFLTSEPDEMSRQNSLAATTTDEQSASRPSTSRTASTGIGKIRSRPVSMHKTTGERDGKDAPVDEDITPKPTRRFSLLKFRHASEPQLSARYKNSEPIPEESLPPPQIITTAPTQHHNEQPPRKSKDRFLPRTFNSFRKSMVVKEEAPVKSSSLAPGQMDGSAASAPNLIRAMTENSPWRERHDVQGMQSPPAYGDESSSALALPLNRLSESGGSEGSSGSHKLYAHTTTTHFIETTTTIFKLKRNKKKKTKDKGLLFPLPETLPPPSSRTSVSHDAGSAYGRQSISPSRKSTQALRWKNDLGHRDTPAESTNASVTALTNAPLGSPGPAIARQHSALSMSAHSGKSTPTGALIPPRLGARGRSSTLGSLGKSTERLPDQAPSGRNSTSTTGRRSFGDILTHRLRKDSAPPRHGSDRDGSTPGSKANSFQIARESEPELVYPRREEEDTPASYLEKLGAAVPRGAMATILCKGADDFSKTCLRKYMRGFSYFGESIDMSIRKMLMEVVLPKETQQIDRLLASFADRYHECNPGIFMNADEANFVAFSILLLQSDNHNKNNKRKMTKQDYIKNTQHGKISVAEDILDCFYDNTCYTPFIHFDDEIAVNNHRLGAPKRKGLIRSKSSEMLRGPVDPYALILDHKLETLRPTLKDVIETEDTYGTVPINSEENHKAFVHAAVLQIVSARSRPDAFMTQATITNPTEAQVGLVSIKVAKVGLLWRKSTKKKKAKSPWQEWGVILTDSKLYFFKDIGWVKKLVSQYEGQPKVTARSAPLIFKPPMTSFDPDAWMSVEDAVALTDSSYRRHKNAFTFIKHGGFEEVFLANNEPDVADWISKLNYAATFTTARVRMRGLLGTNYDGRTTYRKDSEMSTATSTSRENDQPAPTAGKTNPQLVWEIMFYRRQLVSEQISAFDDHVASAQKELDYLLRNARHLLLLLPIQPKSREGIVFAAGRMSAKLKWTRKEIWRARTHRDVLVKDLEAEATSAFPAPQNVTTRNSIMGTPLKTTPTKPGQGGWSRTDTDQTVRTNMTKSPLAVTPASAGGTRTPSQTILDHIRTDTTESPELSQTIRRSASSQVPKSPRPSPRQESEQASVGRARTPSLHTQASQSLSVAAESQAATDAENEESLLREAGMLGVDSTTVTDRADRRGSDSGRDSAIKHNLPHHHHDGSLKDRAGSVRRSLHRTLRDSSGNSHMHIPHHSRSRKGKESGSSLAGTEDGRSVMSGESEELKRNPTGRFVLHGKKASVITMGPEWQLSAEDRIKLREQMLQEPVVDEGSEPVVSKGPSLHIDTDMIGAKRKSVDTRSIVTEDLSPTAHRMEEEVDETETSQRKSMADSNRMSLYSAVTTPAGMTETFHSAESSPRASTDEEEVEDDEETTFVNDGLLPGLKSVASLASLRSVDKRKQARPAFYRDVTG</sequence>
<feature type="compositionally biased region" description="Acidic residues" evidence="1">
    <location>
        <begin position="1437"/>
        <end position="1447"/>
    </location>
</feature>
<dbReference type="Pfam" id="PF01369">
    <property type="entry name" value="Sec7"/>
    <property type="match status" value="1"/>
</dbReference>
<feature type="compositionally biased region" description="Polar residues" evidence="1">
    <location>
        <begin position="1169"/>
        <end position="1179"/>
    </location>
</feature>
<evidence type="ECO:0000259" key="3">
    <source>
        <dbReference type="PROSITE" id="PS50190"/>
    </source>
</evidence>
<feature type="compositionally biased region" description="Polar residues" evidence="1">
    <location>
        <begin position="1424"/>
        <end position="1434"/>
    </location>
</feature>
<feature type="region of interest" description="Disordered" evidence="1">
    <location>
        <begin position="931"/>
        <end position="956"/>
    </location>
</feature>
<gene>
    <name evidence="4" type="ORF">LTR24_007646</name>
</gene>
<feature type="compositionally biased region" description="Polar residues" evidence="1">
    <location>
        <begin position="80"/>
        <end position="92"/>
    </location>
</feature>
<dbReference type="PANTHER" id="PTHR10663">
    <property type="entry name" value="GUANYL-NUCLEOTIDE EXCHANGE FACTOR"/>
    <property type="match status" value="1"/>
</dbReference>
<protein>
    <submittedName>
        <fullName evidence="4">Uncharacterized protein</fullName>
    </submittedName>
</protein>
<feature type="region of interest" description="Disordered" evidence="1">
    <location>
        <begin position="1"/>
        <end position="197"/>
    </location>
</feature>
<feature type="region of interest" description="Disordered" evidence="1">
    <location>
        <begin position="1420"/>
        <end position="1453"/>
    </location>
</feature>
<dbReference type="SMART" id="SM00222">
    <property type="entry name" value="Sec7"/>
    <property type="match status" value="1"/>
</dbReference>